<name>A0ACC2VTA3_9TREE</name>
<comment type="caution">
    <text evidence="1">The sequence shown here is derived from an EMBL/GenBank/DDBJ whole genome shotgun (WGS) entry which is preliminary data.</text>
</comment>
<proteinExistence type="predicted"/>
<dbReference type="EMBL" id="JASBWR010000053">
    <property type="protein sequence ID" value="KAJ9102120.1"/>
    <property type="molecule type" value="Genomic_DNA"/>
</dbReference>
<accession>A0ACC2VTA3</accession>
<organism evidence="1 2">
    <name type="scientific">Naganishia cerealis</name>
    <dbReference type="NCBI Taxonomy" id="610337"/>
    <lineage>
        <taxon>Eukaryota</taxon>
        <taxon>Fungi</taxon>
        <taxon>Dikarya</taxon>
        <taxon>Basidiomycota</taxon>
        <taxon>Agaricomycotina</taxon>
        <taxon>Tremellomycetes</taxon>
        <taxon>Filobasidiales</taxon>
        <taxon>Filobasidiaceae</taxon>
        <taxon>Naganishia</taxon>
    </lineage>
</organism>
<keyword evidence="2" id="KW-1185">Reference proteome</keyword>
<gene>
    <name evidence="1" type="ORF">QFC19_004856</name>
</gene>
<protein>
    <submittedName>
        <fullName evidence="1">Uncharacterized protein</fullName>
    </submittedName>
</protein>
<dbReference type="Proteomes" id="UP001241377">
    <property type="component" value="Unassembled WGS sequence"/>
</dbReference>
<evidence type="ECO:0000313" key="1">
    <source>
        <dbReference type="EMBL" id="KAJ9102120.1"/>
    </source>
</evidence>
<reference evidence="1" key="1">
    <citation type="submission" date="2023-04" db="EMBL/GenBank/DDBJ databases">
        <title>Draft Genome sequencing of Naganishia species isolated from polar environments using Oxford Nanopore Technology.</title>
        <authorList>
            <person name="Leo P."/>
            <person name="Venkateswaran K."/>
        </authorList>
    </citation>
    <scope>NUCLEOTIDE SEQUENCE</scope>
    <source>
        <strain evidence="1">MNA-CCFEE 5261</strain>
    </source>
</reference>
<sequence>MDCENLRINQQDLPVEDWDGSTQTPTKNTTDISHVLSNTKPTEEILTSKFDHIATNVNQAIADLNEIYTKIGYSTTETRIKKAEIFSAIEDTISNFSSSLMREKNNIENECEWLRQQIRIILAMINDDKGERNLRCSDRGIVFEDVNLYEQGYKEDVVDRLEYLQSRQQRFYATSPFNLTSPYIPEEESSPTIANQYEYMTKSIPRLSLLQLKSNLNRIFLQVLQSFMKPFRKLTDLNLAFLDIYDTVGNITNLEDSSLLKTLPNRQESEEHAKLIHEFEEVMSSFKESKHGKGNMNDSTQFIVSSPRKNQVKEPQSQISPSSDTIEELRDVNYKLIRVIRCLRITKMSTELFGRLQKIINSYAAAMGERKNQMSEMISKCLTLIGNLLLNEKQLQLIQKNFDAMNEIKNGNGSSAASEGYFDVETLQFIQHNPTEFGLHDGHLQFVEKFVSTLERLHESKQRRKNHYLKTCTMLWERLDESESYINNFLSSNNDLSETSLVNFKMELNRLYLKRSEYVDDFIKRARSEIEKLWNDMLYSTEMRQSFKYFNYDAETSDEDKEEILNSHEVELSALKQEFEARKPILQIYEQVQELAKDQQFLTESSKDSSRLLSKNSCKILLNEEKIRKKLIKNMPRLINSLKSEVIKYNDSQLSQGKKPLQAYGEDFFEMVIMLESEYVNKKSDKSRNSHSPSRPLSYSPKRAAINRQSPAKGLSSRSPQRILKPAEISPPKRTGIKKPTKRAPKFSRNSVINSRLTSAVNSMSSFSDMSNNLDSPTSLNSLNYTSGAQIPSLSRNYNQLQPLNSPLKPEESCISQSTVRLSPLQQSGIANTEKMSQGDKLTLSPISRTTATINPEGKENELTTMKKEVDHFSGKRHSEVSNESSFLMSDDYQSWRDQRIRLLNSLS</sequence>
<evidence type="ECO:0000313" key="2">
    <source>
        <dbReference type="Proteomes" id="UP001241377"/>
    </source>
</evidence>